<dbReference type="Gene3D" id="3.40.50.300">
    <property type="entry name" value="P-loop containing nucleotide triphosphate hydrolases"/>
    <property type="match status" value="1"/>
</dbReference>
<keyword evidence="9" id="KW-0614">Plasmid</keyword>
<dbReference type="PANTHER" id="PTHR43166">
    <property type="entry name" value="AMINO ACID IMPORT ATP-BINDING PROTEIN"/>
    <property type="match status" value="1"/>
</dbReference>
<dbReference type="GO" id="GO:0005524">
    <property type="term" value="F:ATP binding"/>
    <property type="evidence" value="ECO:0007669"/>
    <property type="project" value="UniProtKB-KW"/>
</dbReference>
<dbReference type="EMBL" id="CP001511">
    <property type="protein sequence ID" value="ACS43982.1"/>
    <property type="molecule type" value="Genomic_DNA"/>
</dbReference>
<dbReference type="PROSITE" id="PS50893">
    <property type="entry name" value="ABC_TRANSPORTER_2"/>
    <property type="match status" value="1"/>
</dbReference>
<keyword evidence="5" id="KW-0067">ATP-binding</keyword>
<dbReference type="Pfam" id="PF00005">
    <property type="entry name" value="ABC_tran"/>
    <property type="match status" value="1"/>
</dbReference>
<keyword evidence="7" id="KW-0472">Membrane</keyword>
<organism evidence="9 10">
    <name type="scientific">Methylorubrum extorquens (strain ATCC 14718 / DSM 1338 / JCM 2805 / NCIMB 9133 / AM1)</name>
    <name type="common">Methylobacterium extorquens</name>
    <dbReference type="NCBI Taxonomy" id="272630"/>
    <lineage>
        <taxon>Bacteria</taxon>
        <taxon>Pseudomonadati</taxon>
        <taxon>Pseudomonadota</taxon>
        <taxon>Alphaproteobacteria</taxon>
        <taxon>Hyphomicrobiales</taxon>
        <taxon>Methylobacteriaceae</taxon>
        <taxon>Methylorubrum</taxon>
    </lineage>
</organism>
<evidence type="ECO:0000256" key="7">
    <source>
        <dbReference type="ARBA" id="ARBA00023136"/>
    </source>
</evidence>
<evidence type="ECO:0000256" key="3">
    <source>
        <dbReference type="ARBA" id="ARBA00022475"/>
    </source>
</evidence>
<dbReference type="AlphaFoldDB" id="C5B6A0"/>
<dbReference type="SUPFAM" id="SSF52540">
    <property type="entry name" value="P-loop containing nucleoside triphosphate hydrolases"/>
    <property type="match status" value="1"/>
</dbReference>
<dbReference type="GO" id="GO:0016020">
    <property type="term" value="C:membrane"/>
    <property type="evidence" value="ECO:0007669"/>
    <property type="project" value="InterPro"/>
</dbReference>
<sequence>MLSVEKLEVTYPGGIKALRPTTLTFRKGEFVVLLGPSGAGKSTLLRCLNGLVPATNGRVSVPELGDIAASRTVLRRHRAATGMVFQQHHLIGRLSALANVLMGRLGHQNALRSLWPPSRSDQHLGLEALERVDLLDRAVTRVDLLSGGQQQRVGIARAVAQRPRLILADEPVASLDPAAATRVLDLLRSICRADGISAVVSLHQVDLARQFADRVIGVRGGEVVFDGAPARLSDCDLERIYGARPAEALNDALEAPRARRGAIYAVQTA</sequence>
<comment type="similarity">
    <text evidence="1">Belongs to the ABC transporter superfamily.</text>
</comment>
<reference evidence="9 10" key="1">
    <citation type="journal article" date="2009" name="PLoS ONE">
        <title>Methylobacterium genome sequences: a reference blueprint to investigate microbial metabolism of C1 compounds from natural and industrial sources.</title>
        <authorList>
            <person name="Vuilleumier S."/>
            <person name="Chistoserdova L."/>
            <person name="Lee M.-C."/>
            <person name="Bringel F."/>
            <person name="Lajus A."/>
            <person name="Zhou Y."/>
            <person name="Gourion B."/>
            <person name="Barbe V."/>
            <person name="Chang J."/>
            <person name="Cruveiller S."/>
            <person name="Dossat C."/>
            <person name="Gillett W."/>
            <person name="Gruffaz C."/>
            <person name="Haugen E."/>
            <person name="Hourcade E."/>
            <person name="Levy R."/>
            <person name="Mangenot S."/>
            <person name="Muller E."/>
            <person name="Nadalig T."/>
            <person name="Pagni M."/>
            <person name="Penny C."/>
            <person name="Peyraud R."/>
            <person name="Robinson D.G."/>
            <person name="Roche D."/>
            <person name="Rouy Z."/>
            <person name="Saenampechek C."/>
            <person name="Salvignol G."/>
            <person name="Vallenet D."/>
            <person name="Wu Z."/>
            <person name="Marx C.J."/>
            <person name="Vorholt J.A."/>
            <person name="Olson M.V."/>
            <person name="Kaul R."/>
            <person name="Weissenbach J."/>
            <person name="Medigue C."/>
            <person name="Lidstrom M.E."/>
        </authorList>
    </citation>
    <scope>NUCLEOTIDE SEQUENCE [LARGE SCALE GENOMIC DNA]</scope>
    <source>
        <strain evidence="10">ATCC 14718 / DSM 1338 / JCM 2805 / NCIMB 9133 / AM1</strain>
    </source>
</reference>
<dbReference type="InterPro" id="IPR017871">
    <property type="entry name" value="ABC_transporter-like_CS"/>
</dbReference>
<protein>
    <submittedName>
        <fullName evidence="9">Phosphonate transport protein (ABC superfamily, atp_bind)</fullName>
    </submittedName>
</protein>
<dbReference type="Proteomes" id="UP000009081">
    <property type="component" value="Plasmid megaplasmid"/>
</dbReference>
<dbReference type="GO" id="GO:0016887">
    <property type="term" value="F:ATP hydrolysis activity"/>
    <property type="evidence" value="ECO:0007669"/>
    <property type="project" value="InterPro"/>
</dbReference>
<evidence type="ECO:0000313" key="9">
    <source>
        <dbReference type="EMBL" id="ACS43982.1"/>
    </source>
</evidence>
<evidence type="ECO:0000313" key="10">
    <source>
        <dbReference type="Proteomes" id="UP000009081"/>
    </source>
</evidence>
<dbReference type="OrthoDB" id="9802264at2"/>
<accession>C5B6A0</accession>
<dbReference type="SMART" id="SM00382">
    <property type="entry name" value="AAA"/>
    <property type="match status" value="1"/>
</dbReference>
<dbReference type="NCBIfam" id="TIGR02315">
    <property type="entry name" value="ABC_phnC"/>
    <property type="match status" value="1"/>
</dbReference>
<dbReference type="CDD" id="cd03256">
    <property type="entry name" value="ABC_PhnC_transporter"/>
    <property type="match status" value="1"/>
</dbReference>
<dbReference type="HOGENOM" id="CLU_000604_1_22_5"/>
<evidence type="ECO:0000256" key="4">
    <source>
        <dbReference type="ARBA" id="ARBA00022741"/>
    </source>
</evidence>
<dbReference type="RefSeq" id="WP_003596053.1">
    <property type="nucleotide sequence ID" value="NC_012811.1"/>
</dbReference>
<keyword evidence="6" id="KW-1278">Translocase</keyword>
<dbReference type="InterPro" id="IPR050086">
    <property type="entry name" value="MetN_ABC_transporter-like"/>
</dbReference>
<evidence type="ECO:0000256" key="2">
    <source>
        <dbReference type="ARBA" id="ARBA00022448"/>
    </source>
</evidence>
<dbReference type="InterPro" id="IPR027417">
    <property type="entry name" value="P-loop_NTPase"/>
</dbReference>
<dbReference type="InterPro" id="IPR003593">
    <property type="entry name" value="AAA+_ATPase"/>
</dbReference>
<dbReference type="InterPro" id="IPR003439">
    <property type="entry name" value="ABC_transporter-like_ATP-bd"/>
</dbReference>
<proteinExistence type="inferred from homology"/>
<keyword evidence="2" id="KW-0813">Transport</keyword>
<dbReference type="InterPro" id="IPR012693">
    <property type="entry name" value="ABC_transpr_PhnC"/>
</dbReference>
<dbReference type="KEGG" id="mea:Mex_2p1230"/>
<gene>
    <name evidence="9" type="primary">phnC</name>
    <name evidence="9" type="ordered locus">MexAM1_META2p1230</name>
</gene>
<evidence type="ECO:0000256" key="1">
    <source>
        <dbReference type="ARBA" id="ARBA00005417"/>
    </source>
</evidence>
<dbReference type="PANTHER" id="PTHR43166:SF6">
    <property type="entry name" value="PHOSPHONATES IMPORT ATP-BINDING PROTEIN PHNC"/>
    <property type="match status" value="1"/>
</dbReference>
<evidence type="ECO:0000259" key="8">
    <source>
        <dbReference type="PROSITE" id="PS50893"/>
    </source>
</evidence>
<keyword evidence="3" id="KW-1003">Cell membrane</keyword>
<evidence type="ECO:0000256" key="6">
    <source>
        <dbReference type="ARBA" id="ARBA00022967"/>
    </source>
</evidence>
<dbReference type="PROSITE" id="PS00211">
    <property type="entry name" value="ABC_TRANSPORTER_1"/>
    <property type="match status" value="1"/>
</dbReference>
<feature type="domain" description="ABC transporter" evidence="8">
    <location>
        <begin position="2"/>
        <end position="245"/>
    </location>
</feature>
<dbReference type="GO" id="GO:0015416">
    <property type="term" value="F:ABC-type phosphonate transporter activity"/>
    <property type="evidence" value="ECO:0007669"/>
    <property type="project" value="InterPro"/>
</dbReference>
<geneLocation type="plasmid" evidence="9 10">
    <name>megaplasmid</name>
</geneLocation>
<name>C5B6A0_METEA</name>
<keyword evidence="4" id="KW-0547">Nucleotide-binding</keyword>
<evidence type="ECO:0000256" key="5">
    <source>
        <dbReference type="ARBA" id="ARBA00022840"/>
    </source>
</evidence>
<keyword evidence="10" id="KW-1185">Reference proteome</keyword>